<keyword evidence="4" id="KW-1185">Reference proteome</keyword>
<feature type="domain" description="NWD NACHT-NTPase N-terminal" evidence="2">
    <location>
        <begin position="11"/>
        <end position="237"/>
    </location>
</feature>
<protein>
    <submittedName>
        <fullName evidence="3">WD domain-containing protein</fullName>
    </submittedName>
</protein>
<comment type="caution">
    <text evidence="3">The sequence shown here is derived from an EMBL/GenBank/DDBJ whole genome shotgun (WGS) entry which is preliminary data.</text>
</comment>
<evidence type="ECO:0000313" key="3">
    <source>
        <dbReference type="EMBL" id="KAK2739980.1"/>
    </source>
</evidence>
<dbReference type="EMBL" id="VYYT01000356">
    <property type="protein sequence ID" value="KAK2739980.1"/>
    <property type="molecule type" value="Genomic_DNA"/>
</dbReference>
<feature type="region of interest" description="Disordered" evidence="1">
    <location>
        <begin position="269"/>
        <end position="290"/>
    </location>
</feature>
<organism evidence="3 4">
    <name type="scientific">Colletotrichum kahawae</name>
    <name type="common">Coffee berry disease fungus</name>
    <dbReference type="NCBI Taxonomy" id="34407"/>
    <lineage>
        <taxon>Eukaryota</taxon>
        <taxon>Fungi</taxon>
        <taxon>Dikarya</taxon>
        <taxon>Ascomycota</taxon>
        <taxon>Pezizomycotina</taxon>
        <taxon>Sordariomycetes</taxon>
        <taxon>Hypocreomycetidae</taxon>
        <taxon>Glomerellales</taxon>
        <taxon>Glomerellaceae</taxon>
        <taxon>Colletotrichum</taxon>
        <taxon>Colletotrichum gloeosporioides species complex</taxon>
    </lineage>
</organism>
<evidence type="ECO:0000313" key="4">
    <source>
        <dbReference type="Proteomes" id="UP001281614"/>
    </source>
</evidence>
<accession>A0AAE0D3M5</accession>
<dbReference type="AlphaFoldDB" id="A0AAE0D3M5"/>
<sequence>MEDWPKADNKALWDLAYVLVKKEDGDLVARYEDLLLEERGREMSISNHSNGQTDNWNNMTPKERQETLETMIQKGMLQMAEKKTKYTIFGHEFSPRQQLKTAADFIQRTKVLVDKAVNVSREAALAWAGVCIILPILTNPFEAEKDNQEGFIYITSRIPIYVELQNELRQRPTTGFTRAIEDQIVVIYQHIIDYQLRTVLRLYMTKIKRAAVDTFKSIEWKGLVSRTKELEQILDGDLRKLNDNSIIKIMEDLKANADKTVDEITATYPAPPAHSSQNHSGPGHNMYAEGNINNMNAKGDIMYSASNGAILNHPRFDKEVRFG</sequence>
<evidence type="ECO:0000259" key="2">
    <source>
        <dbReference type="Pfam" id="PF17100"/>
    </source>
</evidence>
<dbReference type="Proteomes" id="UP001281614">
    <property type="component" value="Unassembled WGS sequence"/>
</dbReference>
<proteinExistence type="predicted"/>
<name>A0AAE0D3M5_COLKA</name>
<dbReference type="InterPro" id="IPR031359">
    <property type="entry name" value="NACHT_N"/>
</dbReference>
<reference evidence="3" key="1">
    <citation type="submission" date="2023-02" db="EMBL/GenBank/DDBJ databases">
        <title>Colletotrichum kahawae CIFC_Que2 genome sequencing and assembly.</title>
        <authorList>
            <person name="Baroncelli R."/>
        </authorList>
    </citation>
    <scope>NUCLEOTIDE SEQUENCE</scope>
    <source>
        <strain evidence="3">CIFC_Que2</strain>
    </source>
</reference>
<evidence type="ECO:0000256" key="1">
    <source>
        <dbReference type="SAM" id="MobiDB-lite"/>
    </source>
</evidence>
<gene>
    <name evidence="3" type="ORF">CKAH01_07149</name>
</gene>
<dbReference type="Pfam" id="PF17100">
    <property type="entry name" value="NACHT_N"/>
    <property type="match status" value="1"/>
</dbReference>